<dbReference type="GO" id="GO:0034727">
    <property type="term" value="P:piecemeal microautophagy of the nucleus"/>
    <property type="evidence" value="ECO:0007669"/>
    <property type="project" value="TreeGrafter"/>
</dbReference>
<comment type="similarity">
    <text evidence="1 7">Belongs to the ATG7 family.</text>
</comment>
<dbReference type="Gene3D" id="3.40.50.720">
    <property type="entry name" value="NAD(P)-binding Rossmann-like Domain"/>
    <property type="match status" value="1"/>
</dbReference>
<dbReference type="Pfam" id="PF00899">
    <property type="entry name" value="ThiF"/>
    <property type="match status" value="1"/>
</dbReference>
<dbReference type="GO" id="GO:0019779">
    <property type="term" value="F:Atg8 activating enzyme activity"/>
    <property type="evidence" value="ECO:0007669"/>
    <property type="project" value="TreeGrafter"/>
</dbReference>
<keyword evidence="7" id="KW-0833">Ubl conjugation pathway</keyword>
<accession>A0A084GCW6</accession>
<dbReference type="FunFam" id="3.40.50.720:FF:000243">
    <property type="entry name" value="Ubiquitin-like modifier-activating enzyme ATG7"/>
    <property type="match status" value="1"/>
</dbReference>
<dbReference type="InterPro" id="IPR000594">
    <property type="entry name" value="ThiF_NAD_FAD-bd"/>
</dbReference>
<dbReference type="InterPro" id="IPR042523">
    <property type="entry name" value="Atg7_N_2"/>
</dbReference>
<evidence type="ECO:0000256" key="3">
    <source>
        <dbReference type="ARBA" id="ARBA00022448"/>
    </source>
</evidence>
<comment type="subcellular location">
    <subcellularLocation>
        <location evidence="7">Cytoplasm</location>
    </subcellularLocation>
    <subcellularLocation>
        <location evidence="7">Preautophagosomal structure</location>
    </subcellularLocation>
</comment>
<dbReference type="InterPro" id="IPR035985">
    <property type="entry name" value="Ubiquitin-activating_enz"/>
</dbReference>
<keyword evidence="3 7" id="KW-0813">Transport</keyword>
<feature type="compositionally biased region" description="Acidic residues" evidence="8">
    <location>
        <begin position="686"/>
        <end position="696"/>
    </location>
</feature>
<comment type="subunit">
    <text evidence="7">Homodimer.</text>
</comment>
<evidence type="ECO:0000256" key="7">
    <source>
        <dbReference type="RuleBase" id="RU366022"/>
    </source>
</evidence>
<evidence type="ECO:0000256" key="5">
    <source>
        <dbReference type="ARBA" id="ARBA00023006"/>
    </source>
</evidence>
<dbReference type="SUPFAM" id="SSF69572">
    <property type="entry name" value="Activating enzymes of the ubiquitin-like proteins"/>
    <property type="match status" value="1"/>
</dbReference>
<dbReference type="GO" id="GO:0000045">
    <property type="term" value="P:autophagosome assembly"/>
    <property type="evidence" value="ECO:0007669"/>
    <property type="project" value="TreeGrafter"/>
</dbReference>
<dbReference type="GO" id="GO:0006995">
    <property type="term" value="P:cellular response to nitrogen starvation"/>
    <property type="evidence" value="ECO:0007669"/>
    <property type="project" value="TreeGrafter"/>
</dbReference>
<dbReference type="InterPro" id="IPR042522">
    <property type="entry name" value="Atg7_N_1"/>
</dbReference>
<feature type="domain" description="Ubiquitin-like modifier-activating enzyme Atg7 N-terminal" evidence="10">
    <location>
        <begin position="16"/>
        <end position="342"/>
    </location>
</feature>
<evidence type="ECO:0000259" key="10">
    <source>
        <dbReference type="Pfam" id="PF16420"/>
    </source>
</evidence>
<dbReference type="GO" id="GO:0032446">
    <property type="term" value="P:protein modification by small protein conjugation"/>
    <property type="evidence" value="ECO:0007669"/>
    <property type="project" value="TreeGrafter"/>
</dbReference>
<comment type="function">
    <text evidence="7">E1-like activating enzyme involved in the 2 ubiquitin-like systems required for cytoplasm to vacuole transport (Cvt) and autophagy. Activates ATG12 for its conjugation with ATG5 and ATG8 for its conjugation with phosphatidylethanolamine. Both systems are needed for the ATG8 association to Cvt vesicles and autophagosomes membranes. Autophagy is essential for maintenance of amino acid levels and protein synthesis under nitrogen starvation. Required for selective autophagic degradation of the nucleus (nucleophagy) as well as for mitophagy which contributes to regulate mitochondrial quantity and quality by eliminating the mitochondria to a basal level to fulfill cellular energy requirements and preventing excess ROS production.</text>
</comment>
<reference evidence="11 12" key="1">
    <citation type="journal article" date="2014" name="Genome Announc.">
        <title>Draft genome sequence of the pathogenic fungus Scedosporium apiospermum.</title>
        <authorList>
            <person name="Vandeputte P."/>
            <person name="Ghamrawi S."/>
            <person name="Rechenmann M."/>
            <person name="Iltis A."/>
            <person name="Giraud S."/>
            <person name="Fleury M."/>
            <person name="Thornton C."/>
            <person name="Delhaes L."/>
            <person name="Meyer W."/>
            <person name="Papon N."/>
            <person name="Bouchara J.P."/>
        </authorList>
    </citation>
    <scope>NUCLEOTIDE SEQUENCE [LARGE SCALE GENOMIC DNA]</scope>
    <source>
        <strain evidence="11 12">IHEM 14462</strain>
    </source>
</reference>
<feature type="region of interest" description="Disordered" evidence="8">
    <location>
        <begin position="686"/>
        <end position="709"/>
    </location>
</feature>
<dbReference type="VEuPathDB" id="FungiDB:SAPIO_CDS2630"/>
<evidence type="ECO:0000259" key="9">
    <source>
        <dbReference type="Pfam" id="PF00899"/>
    </source>
</evidence>
<dbReference type="Gene3D" id="3.40.140.100">
    <property type="entry name" value="Ubiquitin-like modifier-activating enzyme ATG7 C-terminal domain"/>
    <property type="match status" value="1"/>
</dbReference>
<dbReference type="PANTHER" id="PTHR10953:SF3">
    <property type="entry name" value="UBIQUITIN-LIKE MODIFIER-ACTIVATING ENZYME ATG7"/>
    <property type="match status" value="1"/>
</dbReference>
<dbReference type="InterPro" id="IPR032197">
    <property type="entry name" value="Atg7_N"/>
</dbReference>
<dbReference type="InterPro" id="IPR045886">
    <property type="entry name" value="ThiF/MoeB/HesA"/>
</dbReference>
<evidence type="ECO:0000256" key="8">
    <source>
        <dbReference type="SAM" id="MobiDB-lite"/>
    </source>
</evidence>
<dbReference type="Gene3D" id="3.40.140.70">
    <property type="entry name" value="Ubiquitin-like modifier-activating enzyme ATG7 N-terminal domain"/>
    <property type="match status" value="1"/>
</dbReference>
<keyword evidence="5 7" id="KW-0072">Autophagy</keyword>
<dbReference type="OMA" id="RQIWDAI"/>
<dbReference type="GO" id="GO:0015031">
    <property type="term" value="P:protein transport"/>
    <property type="evidence" value="ECO:0007669"/>
    <property type="project" value="UniProtKB-UniRule"/>
</dbReference>
<protein>
    <recommendedName>
        <fullName evidence="2 7">Ubiquitin-like modifier-activating enzyme ATG7</fullName>
    </recommendedName>
    <alternativeName>
        <fullName evidence="7">Autophagy-related protein 7</fullName>
    </alternativeName>
</protein>
<dbReference type="Pfam" id="PF16420">
    <property type="entry name" value="ATG7_N"/>
    <property type="match status" value="1"/>
</dbReference>
<sequence length="709" mass="78788">MTAPAGAASLVGKPIRFVPNTSAIELPFYAKLFALKLDHDKLNDSMRPVLGLYEPLKVEPEYSSKIQILGNALTSDEGPHGTCRAEGQIRNTNTMEEFRNLDRPTILRNSARSIWDAIKDGSIYSVPSLLSSFIIISYADLKKYQFTYWFAFPALHSSWIHTADSAKFTEDEIETLEGKVGTFQRNREEQRQHGYFLAKKVPYSPDESETNDKLAEGLGYSWKIGPLGDFERGFFENVPEKDRYVCFVDPSTYEHSPGWQLRNLLVLIQHRFKLKDVQILCYRDTHETRHLCRSIVLHIAQAPSPGSTVIANGADGEMPNITGWERNGRDLRAKQVNLADYMDPSRIADQAVDLNLKLMKWRIAPGLNLDAIKSTRCLLLGSGTLGSYVARNLMGWGVRKITFVDYGRVSFSNPVRQPLFQFQDCLEGGVPKAPRAAAALKEIYPGIESEGHVLTVPMLGHPFVDDGSQTKADFEKLEALIKDHDAIFLLMDSRESRWLPTVMGKAGKKIVINAALGFDSYVVMRHGAEDPVEGHTPLGCYFCNDVVSPANSMKDQTLDQQCTVTRPGVAPIASALAVELLTSILQHPLAHRAPAPQPTGGVTAERDPPEHALGLVPHQIRGYLSTFQTLNILGQAYPNCSACSAPILDAYRKDGWEFVKRALLEKDYISELSGLAEIQRQAEAAEADLDWDDEEDGLGKVEEGDGELL</sequence>
<dbReference type="FunFam" id="3.40.140.70:FF:000001">
    <property type="entry name" value="Ubiquitin-like modifier-activating enzyme atg7"/>
    <property type="match status" value="1"/>
</dbReference>
<evidence type="ECO:0000256" key="6">
    <source>
        <dbReference type="PIRSR" id="PIRSR606285-1"/>
    </source>
</evidence>
<dbReference type="EMBL" id="JOWA01000086">
    <property type="protein sequence ID" value="KEZ45178.1"/>
    <property type="molecule type" value="Genomic_DNA"/>
</dbReference>
<keyword evidence="12" id="KW-1185">Reference proteome</keyword>
<feature type="active site" description="Glycyl thioester intermediate" evidence="6">
    <location>
        <position position="562"/>
    </location>
</feature>
<keyword evidence="4 7" id="KW-0653">Protein transport</keyword>
<dbReference type="Proteomes" id="UP000028545">
    <property type="component" value="Unassembled WGS sequence"/>
</dbReference>
<dbReference type="CDD" id="cd01486">
    <property type="entry name" value="Apg7"/>
    <property type="match status" value="1"/>
</dbReference>
<gene>
    <name evidence="11" type="ORF">SAPIO_CDS2630</name>
</gene>
<dbReference type="GO" id="GO:0000407">
    <property type="term" value="C:phagophore assembly site"/>
    <property type="evidence" value="ECO:0007669"/>
    <property type="project" value="UniProtKB-SubCell"/>
</dbReference>
<evidence type="ECO:0000256" key="1">
    <source>
        <dbReference type="ARBA" id="ARBA00010931"/>
    </source>
</evidence>
<feature type="domain" description="THIF-type NAD/FAD binding fold" evidence="9">
    <location>
        <begin position="361"/>
        <end position="590"/>
    </location>
</feature>
<dbReference type="PANTHER" id="PTHR10953">
    <property type="entry name" value="UBIQUITIN-ACTIVATING ENZYME E1"/>
    <property type="match status" value="1"/>
</dbReference>
<dbReference type="HOGENOM" id="CLU_012998_2_1_1"/>
<name>A0A084GCW6_PSEDA</name>
<dbReference type="AlphaFoldDB" id="A0A084GCW6"/>
<evidence type="ECO:0000313" key="12">
    <source>
        <dbReference type="Proteomes" id="UP000028545"/>
    </source>
</evidence>
<dbReference type="KEGG" id="sapo:SAPIO_CDS2630"/>
<comment type="caution">
    <text evidence="11">The sequence shown here is derived from an EMBL/GenBank/DDBJ whole genome shotgun (WGS) entry which is preliminary data.</text>
</comment>
<dbReference type="GO" id="GO:0019778">
    <property type="term" value="F:Atg12 activating enzyme activity"/>
    <property type="evidence" value="ECO:0007669"/>
    <property type="project" value="TreeGrafter"/>
</dbReference>
<evidence type="ECO:0000256" key="2">
    <source>
        <dbReference type="ARBA" id="ARBA00017647"/>
    </source>
</evidence>
<dbReference type="RefSeq" id="XP_016644977.1">
    <property type="nucleotide sequence ID" value="XM_016785601.1"/>
</dbReference>
<dbReference type="GO" id="GO:0000422">
    <property type="term" value="P:autophagy of mitochondrion"/>
    <property type="evidence" value="ECO:0007669"/>
    <property type="project" value="TreeGrafter"/>
</dbReference>
<keyword evidence="7" id="KW-0963">Cytoplasm</keyword>
<organism evidence="11 12">
    <name type="scientific">Pseudallescheria apiosperma</name>
    <name type="common">Scedosporium apiospermum</name>
    <dbReference type="NCBI Taxonomy" id="563466"/>
    <lineage>
        <taxon>Eukaryota</taxon>
        <taxon>Fungi</taxon>
        <taxon>Dikarya</taxon>
        <taxon>Ascomycota</taxon>
        <taxon>Pezizomycotina</taxon>
        <taxon>Sordariomycetes</taxon>
        <taxon>Hypocreomycetidae</taxon>
        <taxon>Microascales</taxon>
        <taxon>Microascaceae</taxon>
        <taxon>Scedosporium</taxon>
    </lineage>
</organism>
<dbReference type="InterPro" id="IPR006285">
    <property type="entry name" value="Atg7"/>
</dbReference>
<dbReference type="GeneID" id="27721702"/>
<dbReference type="NCBIfam" id="TIGR01381">
    <property type="entry name" value="E1_like_apg7"/>
    <property type="match status" value="1"/>
</dbReference>
<evidence type="ECO:0000313" key="11">
    <source>
        <dbReference type="EMBL" id="KEZ45178.1"/>
    </source>
</evidence>
<dbReference type="OrthoDB" id="338614at2759"/>
<proteinExistence type="inferred from homology"/>
<evidence type="ECO:0000256" key="4">
    <source>
        <dbReference type="ARBA" id="ARBA00022927"/>
    </source>
</evidence>